<name>A0A4Y7L521_PAPSO</name>
<evidence type="ECO:0000256" key="7">
    <source>
        <dbReference type="ARBA" id="ARBA00023163"/>
    </source>
</evidence>
<evidence type="ECO:0000256" key="4">
    <source>
        <dbReference type="ARBA" id="ARBA00022833"/>
    </source>
</evidence>
<dbReference type="Gramene" id="RZC80634">
    <property type="protein sequence ID" value="RZC80634"/>
    <property type="gene ID" value="C5167_043202"/>
</dbReference>
<keyword evidence="8" id="KW-0539">Nucleus</keyword>
<dbReference type="InterPro" id="IPR044817">
    <property type="entry name" value="SBP-like"/>
</dbReference>
<evidence type="ECO:0000256" key="8">
    <source>
        <dbReference type="ARBA" id="ARBA00023242"/>
    </source>
</evidence>
<dbReference type="PANTHER" id="PTHR31251:SF226">
    <property type="entry name" value="SQUAMOSA PROMOTER-BINDING-LIKE PROTEIN 6"/>
    <property type="match status" value="1"/>
</dbReference>
<dbReference type="GO" id="GO:0005634">
    <property type="term" value="C:nucleus"/>
    <property type="evidence" value="ECO:0007669"/>
    <property type="project" value="UniProtKB-SubCell"/>
</dbReference>
<sequence>MELYGLWSKSPLSFTLSFPLFPSFTVESLSCSLPDLFPLSLSSLTLHLSFVLTTMDSKKHNDGFKTKEGFTQKTAKDLLVEDDEEEVGLGLGCTSDKKRKGKRSCSNEGIGVSSSSPSPFSSPFCQVEKCKADLTDAKTYHRRHKVCELHSKASVVLLAGLHQRFCQQCSRFHEVSEFDESKRSCRRRLAGHNERRRKSSSESNGEVSSQQGKNPQLEENHRRPTGETKKVQITHPRNAKHFQSR</sequence>
<evidence type="ECO:0000256" key="2">
    <source>
        <dbReference type="ARBA" id="ARBA00022723"/>
    </source>
</evidence>
<evidence type="ECO:0000259" key="11">
    <source>
        <dbReference type="PROSITE" id="PS51141"/>
    </source>
</evidence>
<organism evidence="12 13">
    <name type="scientific">Papaver somniferum</name>
    <name type="common">Opium poppy</name>
    <dbReference type="NCBI Taxonomy" id="3469"/>
    <lineage>
        <taxon>Eukaryota</taxon>
        <taxon>Viridiplantae</taxon>
        <taxon>Streptophyta</taxon>
        <taxon>Embryophyta</taxon>
        <taxon>Tracheophyta</taxon>
        <taxon>Spermatophyta</taxon>
        <taxon>Magnoliopsida</taxon>
        <taxon>Ranunculales</taxon>
        <taxon>Papaveraceae</taxon>
        <taxon>Papaveroideae</taxon>
        <taxon>Papaver</taxon>
    </lineage>
</organism>
<accession>A0A4Y7L521</accession>
<keyword evidence="6" id="KW-0238">DNA-binding</keyword>
<feature type="compositionally biased region" description="Basic residues" evidence="10">
    <location>
        <begin position="188"/>
        <end position="198"/>
    </location>
</feature>
<feature type="region of interest" description="Disordered" evidence="10">
    <location>
        <begin position="96"/>
        <end position="121"/>
    </location>
</feature>
<dbReference type="InterPro" id="IPR036893">
    <property type="entry name" value="SBP_sf"/>
</dbReference>
<comment type="subcellular location">
    <subcellularLocation>
        <location evidence="1">Nucleus</location>
    </subcellularLocation>
</comment>
<dbReference type="PROSITE" id="PS51141">
    <property type="entry name" value="ZF_SBP"/>
    <property type="match status" value="1"/>
</dbReference>
<dbReference type="Pfam" id="PF03110">
    <property type="entry name" value="SBP"/>
    <property type="match status" value="1"/>
</dbReference>
<evidence type="ECO:0000256" key="6">
    <source>
        <dbReference type="ARBA" id="ARBA00023125"/>
    </source>
</evidence>
<feature type="compositionally biased region" description="Basic and acidic residues" evidence="10">
    <location>
        <begin position="216"/>
        <end position="230"/>
    </location>
</feature>
<feature type="domain" description="SBP-type" evidence="11">
    <location>
        <begin position="122"/>
        <end position="199"/>
    </location>
</feature>
<gene>
    <name evidence="12" type="ORF">C5167_043202</name>
</gene>
<keyword evidence="2" id="KW-0479">Metal-binding</keyword>
<dbReference type="GO" id="GO:0003677">
    <property type="term" value="F:DNA binding"/>
    <property type="evidence" value="ECO:0007669"/>
    <property type="project" value="UniProtKB-KW"/>
</dbReference>
<dbReference type="InterPro" id="IPR004333">
    <property type="entry name" value="SBP_dom"/>
</dbReference>
<evidence type="ECO:0000313" key="12">
    <source>
        <dbReference type="EMBL" id="RZC80634.1"/>
    </source>
</evidence>
<dbReference type="GO" id="GO:0008270">
    <property type="term" value="F:zinc ion binding"/>
    <property type="evidence" value="ECO:0007669"/>
    <property type="project" value="UniProtKB-KW"/>
</dbReference>
<proteinExistence type="predicted"/>
<keyword evidence="5" id="KW-0805">Transcription regulation</keyword>
<keyword evidence="7" id="KW-0804">Transcription</keyword>
<feature type="region of interest" description="Disordered" evidence="10">
    <location>
        <begin position="188"/>
        <end position="245"/>
    </location>
</feature>
<feature type="compositionally biased region" description="Low complexity" evidence="10">
    <location>
        <begin position="201"/>
        <end position="212"/>
    </location>
</feature>
<dbReference type="Proteomes" id="UP000316621">
    <property type="component" value="Chromosome 10"/>
</dbReference>
<dbReference type="FunFam" id="4.10.1100.10:FF:000001">
    <property type="entry name" value="Squamosa promoter-binding-like protein 14"/>
    <property type="match status" value="1"/>
</dbReference>
<evidence type="ECO:0000256" key="5">
    <source>
        <dbReference type="ARBA" id="ARBA00023015"/>
    </source>
</evidence>
<protein>
    <recommendedName>
        <fullName evidence="11">SBP-type domain-containing protein</fullName>
    </recommendedName>
</protein>
<evidence type="ECO:0000313" key="13">
    <source>
        <dbReference type="Proteomes" id="UP000316621"/>
    </source>
</evidence>
<keyword evidence="4" id="KW-0862">Zinc</keyword>
<dbReference type="SUPFAM" id="SSF103612">
    <property type="entry name" value="SBT domain"/>
    <property type="match status" value="1"/>
</dbReference>
<evidence type="ECO:0000256" key="9">
    <source>
        <dbReference type="PROSITE-ProRule" id="PRU00470"/>
    </source>
</evidence>
<keyword evidence="13" id="KW-1185">Reference proteome</keyword>
<dbReference type="PANTHER" id="PTHR31251">
    <property type="entry name" value="SQUAMOSA PROMOTER-BINDING-LIKE PROTEIN 4"/>
    <property type="match status" value="1"/>
</dbReference>
<evidence type="ECO:0000256" key="1">
    <source>
        <dbReference type="ARBA" id="ARBA00004123"/>
    </source>
</evidence>
<dbReference type="Gene3D" id="4.10.1100.10">
    <property type="entry name" value="Transcription factor, SBP-box domain"/>
    <property type="match status" value="1"/>
</dbReference>
<keyword evidence="3 9" id="KW-0863">Zinc-finger</keyword>
<dbReference type="EMBL" id="CM010724">
    <property type="protein sequence ID" value="RZC80634.1"/>
    <property type="molecule type" value="Genomic_DNA"/>
</dbReference>
<reference evidence="12 13" key="1">
    <citation type="journal article" date="2018" name="Science">
        <title>The opium poppy genome and morphinan production.</title>
        <authorList>
            <person name="Guo L."/>
            <person name="Winzer T."/>
            <person name="Yang X."/>
            <person name="Li Y."/>
            <person name="Ning Z."/>
            <person name="He Z."/>
            <person name="Teodor R."/>
            <person name="Lu Y."/>
            <person name="Bowser T.A."/>
            <person name="Graham I.A."/>
            <person name="Ye K."/>
        </authorList>
    </citation>
    <scope>NUCLEOTIDE SEQUENCE [LARGE SCALE GENOMIC DNA]</scope>
    <source>
        <strain evidence="13">cv. HN1</strain>
        <tissue evidence="12">Leaves</tissue>
    </source>
</reference>
<dbReference type="AlphaFoldDB" id="A0A4Y7L521"/>
<evidence type="ECO:0000256" key="3">
    <source>
        <dbReference type="ARBA" id="ARBA00022771"/>
    </source>
</evidence>
<evidence type="ECO:0000256" key="10">
    <source>
        <dbReference type="SAM" id="MobiDB-lite"/>
    </source>
</evidence>